<feature type="binding site" evidence="9">
    <location>
        <position position="127"/>
    </location>
    <ligand>
        <name>Ca(2+)</name>
        <dbReference type="ChEBI" id="CHEBI:29108"/>
        <label>2</label>
    </ligand>
</feature>
<dbReference type="EMBL" id="MF134416">
    <property type="protein sequence ID" value="AWA82600.1"/>
    <property type="molecule type" value="mRNA"/>
</dbReference>
<dbReference type="GO" id="GO:0030574">
    <property type="term" value="P:collagen catabolic process"/>
    <property type="evidence" value="ECO:0007669"/>
    <property type="project" value="TreeGrafter"/>
</dbReference>
<dbReference type="InterPro" id="IPR006026">
    <property type="entry name" value="Peptidase_Metallo"/>
</dbReference>
<feature type="binding site" description="in inhibited form" evidence="9">
    <location>
        <position position="48"/>
    </location>
    <ligand>
        <name>Zn(2+)</name>
        <dbReference type="ChEBI" id="CHEBI:29105"/>
        <label>2</label>
        <note>catalytic</note>
    </ligand>
</feature>
<reference evidence="13" key="1">
    <citation type="submission" date="2017-05" db="EMBL/GenBank/DDBJ databases">
        <authorList>
            <person name="Song R."/>
            <person name="Chenine A.L."/>
            <person name="Ruprecht R.M."/>
        </authorList>
    </citation>
    <scope>NUCLEOTIDE SEQUENCE</scope>
</reference>
<feature type="repeat" description="Hemopexin" evidence="11">
    <location>
        <begin position="312"/>
        <end position="360"/>
    </location>
</feature>
<accession>A0A2S0S5G9</accession>
<dbReference type="InterPro" id="IPR021190">
    <property type="entry name" value="Pept_M10A"/>
</dbReference>
<dbReference type="InterPro" id="IPR024079">
    <property type="entry name" value="MetalloPept_cat_dom_sf"/>
</dbReference>
<dbReference type="PROSITE" id="PS51642">
    <property type="entry name" value="HEMOPEXIN_2"/>
    <property type="match status" value="1"/>
</dbReference>
<dbReference type="GO" id="GO:0008270">
    <property type="term" value="F:zinc ion binding"/>
    <property type="evidence" value="ECO:0007669"/>
    <property type="project" value="InterPro"/>
</dbReference>
<dbReference type="PANTHER" id="PTHR10201">
    <property type="entry name" value="MATRIX METALLOPROTEINASE"/>
    <property type="match status" value="1"/>
</dbReference>
<feature type="modified residue" description="Phosphotyrosine; by PKDCC" evidence="10">
    <location>
        <position position="349"/>
    </location>
</feature>
<evidence type="ECO:0000256" key="8">
    <source>
        <dbReference type="PIRSR" id="PIRSR001191-2"/>
    </source>
</evidence>
<dbReference type="SUPFAM" id="SSF50923">
    <property type="entry name" value="Hemopexin-like domain"/>
    <property type="match status" value="1"/>
</dbReference>
<keyword evidence="3 8" id="KW-0479">Metal-binding</keyword>
<keyword evidence="2" id="KW-0645">Protease</keyword>
<keyword evidence="4" id="KW-0378">Hydrolase</keyword>
<evidence type="ECO:0000256" key="5">
    <source>
        <dbReference type="ARBA" id="ARBA00022833"/>
    </source>
</evidence>
<dbReference type="PRINTS" id="PR00138">
    <property type="entry name" value="MATRIXIN"/>
</dbReference>
<feature type="binding site" evidence="9">
    <location>
        <position position="145"/>
    </location>
    <ligand>
        <name>Ca(2+)</name>
        <dbReference type="ChEBI" id="CHEBI:29108"/>
        <label>3</label>
    </ligand>
</feature>
<evidence type="ECO:0000313" key="13">
    <source>
        <dbReference type="EMBL" id="AWA82600.1"/>
    </source>
</evidence>
<feature type="binding site" evidence="8">
    <location>
        <position position="208"/>
    </location>
    <ligand>
        <name>Zn(2+)</name>
        <dbReference type="ChEBI" id="CHEBI:29105"/>
        <label>2</label>
        <note>catalytic</note>
    </ligand>
</feature>
<dbReference type="Gene3D" id="3.40.390.10">
    <property type="entry name" value="Collagenase (Catalytic Domain)"/>
    <property type="match status" value="1"/>
</dbReference>
<dbReference type="SMART" id="SM00235">
    <property type="entry name" value="ZnMc"/>
    <property type="match status" value="1"/>
</dbReference>
<dbReference type="SUPFAM" id="SSF47090">
    <property type="entry name" value="PGBD-like"/>
    <property type="match status" value="1"/>
</dbReference>
<evidence type="ECO:0000256" key="2">
    <source>
        <dbReference type="ARBA" id="ARBA00022670"/>
    </source>
</evidence>
<feature type="binding site" evidence="9">
    <location>
        <position position="173"/>
    </location>
    <ligand>
        <name>Ca(2+)</name>
        <dbReference type="ChEBI" id="CHEBI:29108"/>
        <label>3</label>
    </ligand>
</feature>
<feature type="binding site" evidence="9">
    <location>
        <position position="216"/>
    </location>
    <ligand>
        <name>Zn(2+)</name>
        <dbReference type="ChEBI" id="CHEBI:29105"/>
        <label>2</label>
        <note>catalytic</note>
    </ligand>
</feature>
<feature type="binding site" evidence="9">
    <location>
        <position position="176"/>
    </location>
    <ligand>
        <name>Ca(2+)</name>
        <dbReference type="ChEBI" id="CHEBI:29108"/>
        <label>1</label>
    </ligand>
</feature>
<evidence type="ECO:0000256" key="1">
    <source>
        <dbReference type="ARBA" id="ARBA00010370"/>
    </source>
</evidence>
<dbReference type="InterPro" id="IPR036375">
    <property type="entry name" value="Hemopexin-like_dom_sf"/>
</dbReference>
<feature type="binding site" evidence="9">
    <location>
        <position position="176"/>
    </location>
    <ligand>
        <name>Ca(2+)</name>
        <dbReference type="ChEBI" id="CHEBI:29108"/>
        <label>3</label>
    </ligand>
</feature>
<keyword evidence="6" id="KW-0482">Metalloprotease</keyword>
<dbReference type="CDD" id="cd04278">
    <property type="entry name" value="ZnMc_MMP"/>
    <property type="match status" value="1"/>
</dbReference>
<dbReference type="PANTHER" id="PTHR10201:SF323">
    <property type="entry name" value="MATRIX METALLOPROTEINASE-21"/>
    <property type="match status" value="1"/>
</dbReference>
<protein>
    <submittedName>
        <fullName evidence="13">Matrix metalloproteinase 14</fullName>
    </submittedName>
</protein>
<evidence type="ECO:0000256" key="11">
    <source>
        <dbReference type="PROSITE-ProRule" id="PRU01011"/>
    </source>
</evidence>
<comment type="cofactor">
    <cofactor evidence="9">
        <name>Ca(2+)</name>
        <dbReference type="ChEBI" id="CHEBI:29108"/>
    </cofactor>
    <text evidence="9">Can bind about 5 Ca(2+) ions per subunit.</text>
</comment>
<feature type="binding site" evidence="8">
    <location>
        <position position="202"/>
    </location>
    <ligand>
        <name>Zn(2+)</name>
        <dbReference type="ChEBI" id="CHEBI:29105"/>
        <label>2</label>
        <note>catalytic</note>
    </ligand>
</feature>
<feature type="binding site" evidence="9">
    <location>
        <position position="316"/>
    </location>
    <ligand>
        <name>Ca(2+)</name>
        <dbReference type="ChEBI" id="CHEBI:29108"/>
        <label>4</label>
    </ligand>
</feature>
<feature type="binding site" evidence="9">
    <location>
        <position position="169"/>
    </location>
    <ligand>
        <name>Ca(2+)</name>
        <dbReference type="ChEBI" id="CHEBI:29108"/>
        <label>2</label>
    </ligand>
</feature>
<feature type="binding site" evidence="9">
    <location>
        <position position="318"/>
    </location>
    <ligand>
        <name>Ca(2+)</name>
        <dbReference type="ChEBI" id="CHEBI:29108"/>
        <label>5</label>
    </ligand>
</feature>
<feature type="binding site" evidence="9">
    <location>
        <position position="139"/>
    </location>
    <ligand>
        <name>Zn(2+)</name>
        <dbReference type="ChEBI" id="CHEBI:29105"/>
        <label>1</label>
    </ligand>
</feature>
<organism evidence="13">
    <name type="scientific">Haliotis discus hannai</name>
    <name type="common">Japanese abalone</name>
    <dbReference type="NCBI Taxonomy" id="42344"/>
    <lineage>
        <taxon>Eukaryota</taxon>
        <taxon>Metazoa</taxon>
        <taxon>Spiralia</taxon>
        <taxon>Lophotrochozoa</taxon>
        <taxon>Mollusca</taxon>
        <taxon>Gastropoda</taxon>
        <taxon>Vetigastropoda</taxon>
        <taxon>Lepetellida</taxon>
        <taxon>Haliotoidea</taxon>
        <taxon>Haliotidae</taxon>
        <taxon>Haliotis</taxon>
    </lineage>
</organism>
<dbReference type="GO" id="GO:0031012">
    <property type="term" value="C:extracellular matrix"/>
    <property type="evidence" value="ECO:0007669"/>
    <property type="project" value="InterPro"/>
</dbReference>
<dbReference type="InterPro" id="IPR018487">
    <property type="entry name" value="Hemopexin-like_repeat"/>
</dbReference>
<evidence type="ECO:0000259" key="12">
    <source>
        <dbReference type="SMART" id="SM00235"/>
    </source>
</evidence>
<keyword evidence="5 8" id="KW-0862">Zinc</keyword>
<feature type="binding site" evidence="8">
    <location>
        <position position="198"/>
    </location>
    <ligand>
        <name>Zn(2+)</name>
        <dbReference type="ChEBI" id="CHEBI:29105"/>
        <label>2</label>
        <note>catalytic</note>
    </ligand>
</feature>
<evidence type="ECO:0000256" key="7">
    <source>
        <dbReference type="PIRSR" id="PIRSR001191-1"/>
    </source>
</evidence>
<dbReference type="GO" id="GO:0030198">
    <property type="term" value="P:extracellular matrix organization"/>
    <property type="evidence" value="ECO:0007669"/>
    <property type="project" value="TreeGrafter"/>
</dbReference>
<comment type="cofactor">
    <cofactor evidence="9">
        <name>Zn(2+)</name>
        <dbReference type="ChEBI" id="CHEBI:29105"/>
    </cofactor>
    <text evidence="9">Binds 2 Zn(2+) ions per subunit.</text>
</comment>
<comment type="similarity">
    <text evidence="1">Belongs to the peptidase M10A family.</text>
</comment>
<name>A0A2S0S5G9_HALDH</name>
<dbReference type="PIRSF" id="PIRSF001191">
    <property type="entry name" value="Peptidase_M10A_matrix"/>
    <property type="match status" value="1"/>
</dbReference>
<dbReference type="GO" id="GO:0004222">
    <property type="term" value="F:metalloendopeptidase activity"/>
    <property type="evidence" value="ECO:0007669"/>
    <property type="project" value="InterPro"/>
</dbReference>
<dbReference type="GO" id="GO:0006508">
    <property type="term" value="P:proteolysis"/>
    <property type="evidence" value="ECO:0007669"/>
    <property type="project" value="UniProtKB-KW"/>
</dbReference>
<evidence type="ECO:0000256" key="9">
    <source>
        <dbReference type="PIRSR" id="PIRSR621190-2"/>
    </source>
</evidence>
<feature type="binding site" evidence="9">
    <location>
        <position position="364"/>
    </location>
    <ligand>
        <name>Ca(2+)</name>
        <dbReference type="ChEBI" id="CHEBI:29108"/>
        <label>4</label>
    </ligand>
</feature>
<keyword evidence="9" id="KW-0106">Calcium</keyword>
<evidence type="ECO:0000256" key="10">
    <source>
        <dbReference type="PIRSR" id="PIRSR621190-4"/>
    </source>
</evidence>
<feature type="binding site" evidence="9">
    <location>
        <position position="144"/>
    </location>
    <ligand>
        <name>Ca(2+)</name>
        <dbReference type="ChEBI" id="CHEBI:29108"/>
        <label>3</label>
    </ligand>
</feature>
<dbReference type="InterPro" id="IPR033739">
    <property type="entry name" value="M10A_MMP"/>
</dbReference>
<dbReference type="InterPro" id="IPR001818">
    <property type="entry name" value="Pept_M10_metallopeptidase"/>
</dbReference>
<feature type="binding site" evidence="9">
    <location>
        <position position="137"/>
    </location>
    <ligand>
        <name>Zn(2+)</name>
        <dbReference type="ChEBI" id="CHEBI:29105"/>
        <label>1</label>
    </ligand>
</feature>
<dbReference type="InterPro" id="IPR036365">
    <property type="entry name" value="PGBD-like_sf"/>
</dbReference>
<feature type="binding site" evidence="9">
    <location>
        <position position="171"/>
    </location>
    <ligand>
        <name>Zn(2+)</name>
        <dbReference type="ChEBI" id="CHEBI:29105"/>
        <label>1</label>
    </ligand>
</feature>
<dbReference type="SUPFAM" id="SSF55486">
    <property type="entry name" value="Metalloproteases ('zincins'), catalytic domain"/>
    <property type="match status" value="1"/>
</dbReference>
<feature type="active site" evidence="7">
    <location>
        <position position="199"/>
    </location>
</feature>
<feature type="binding site" evidence="9">
    <location>
        <position position="157"/>
    </location>
    <ligand>
        <name>Zn(2+)</name>
        <dbReference type="ChEBI" id="CHEBI:29105"/>
        <label>1</label>
    </ligand>
</feature>
<dbReference type="Pfam" id="PF00413">
    <property type="entry name" value="Peptidase_M10"/>
    <property type="match status" value="1"/>
</dbReference>
<sequence>MQLAKEIKSTTPQDSRKKAIKLFQKYYGLETTGLVDDATFELMTSSRCGVPDNPEILASYDDNTNTTKPLAYKLTGPKWKYSTIRWGISQFTNQLQRESQRKSLTDAFQRWQAVSDLKFVYSEDKPDIDIRFVSREHGDGSAFDGRSNKMKGNVLAHAFPPGSGGLSGDAHFDNDELWTIDVDNKDWERKYLEKVAAHEFGHSLGLQHSNVDGALMSAYYSGVKRTYDLSDDDINAIQYLYGKPNGWFPTLGGFVPTRAPTVPTCNSLFQAVVWGTDRKAYGIYMDLAYAISDGQYAQGIPQRLQTVFPGAPVEVDFAFTMNQNTRTKTYMFMGPSVWRFTGYTLDRDYPKGFNVGQLPEPPISAVAVAENGLPSIFMFGRTKWWIWDETKYNVVRPKGLDFQGFWSHNPSKYPLVTKYTDGDVYFIHNDNHVRLNARTARSGYPKKGVPEWIFQSCPNTATTASRTDYIGSIVCALLLLWTTIARH</sequence>
<evidence type="ECO:0000256" key="4">
    <source>
        <dbReference type="ARBA" id="ARBA00022801"/>
    </source>
</evidence>
<proteinExistence type="evidence at transcript level"/>
<evidence type="ECO:0000256" key="3">
    <source>
        <dbReference type="ARBA" id="ARBA00022723"/>
    </source>
</evidence>
<dbReference type="AlphaFoldDB" id="A0A2S0S5G9"/>
<feature type="domain" description="Peptidase metallopeptidase" evidence="12">
    <location>
        <begin position="75"/>
        <end position="243"/>
    </location>
</feature>
<evidence type="ECO:0000256" key="6">
    <source>
        <dbReference type="ARBA" id="ARBA00023049"/>
    </source>
</evidence>
<feature type="binding site" evidence="9">
    <location>
        <position position="367"/>
    </location>
    <ligand>
        <name>Ca(2+)</name>
        <dbReference type="ChEBI" id="CHEBI:29108"/>
        <label>5</label>
    </ligand>
</feature>
<dbReference type="Gene3D" id="2.110.10.10">
    <property type="entry name" value="Hemopexin-like domain"/>
    <property type="match status" value="1"/>
</dbReference>